<sequence>HCRNEKQNYDNGEITPPAKQPVPAGNKFFFKFQSETPLNLFLSVFQKFNHCRKTAFETDVLISCNDSSSRNCCPNIIIPNQVRKQNISNRNDLL</sequence>
<evidence type="ECO:0000256" key="1">
    <source>
        <dbReference type="SAM" id="MobiDB-lite"/>
    </source>
</evidence>
<feature type="non-terminal residue" evidence="2">
    <location>
        <position position="1"/>
    </location>
</feature>
<comment type="caution">
    <text evidence="2">The sequence shown here is derived from an EMBL/GenBank/DDBJ whole genome shotgun (WGS) entry which is preliminary data.</text>
</comment>
<accession>A0A432G7C2</accession>
<feature type="region of interest" description="Disordered" evidence="1">
    <location>
        <begin position="1"/>
        <end position="22"/>
    </location>
</feature>
<name>A0A432G7C2_9DELT</name>
<proteinExistence type="predicted"/>
<evidence type="ECO:0000313" key="3">
    <source>
        <dbReference type="Proteomes" id="UP000286801"/>
    </source>
</evidence>
<dbReference type="EMBL" id="QNZL01000132">
    <property type="protein sequence ID" value="RTZ79722.1"/>
    <property type="molecule type" value="Genomic_DNA"/>
</dbReference>
<dbReference type="AlphaFoldDB" id="A0A432G7C2"/>
<evidence type="ECO:0000313" key="2">
    <source>
        <dbReference type="EMBL" id="RTZ79722.1"/>
    </source>
</evidence>
<reference evidence="2 3" key="1">
    <citation type="submission" date="2018-06" db="EMBL/GenBank/DDBJ databases">
        <title>Combined omics and stable isotope probing to characterize newly discovered Mariana Back-Arc vent microbial communities.</title>
        <authorList>
            <person name="Trembath-Reichert E."/>
            <person name="Huber J.A."/>
        </authorList>
    </citation>
    <scope>NUCLEOTIDE SEQUENCE [LARGE SCALE GENOMIC DNA]</scope>
    <source>
        <strain evidence="2">MAG 63_1</strain>
    </source>
</reference>
<gene>
    <name evidence="2" type="ORF">DSY97_04770</name>
</gene>
<organism evidence="2 3">
    <name type="scientific">SAR324 cluster bacterium</name>
    <dbReference type="NCBI Taxonomy" id="2024889"/>
    <lineage>
        <taxon>Bacteria</taxon>
        <taxon>Deltaproteobacteria</taxon>
        <taxon>SAR324 cluster</taxon>
    </lineage>
</organism>
<dbReference type="Proteomes" id="UP000286801">
    <property type="component" value="Unassembled WGS sequence"/>
</dbReference>
<protein>
    <submittedName>
        <fullName evidence="2">Uncharacterized protein</fullName>
    </submittedName>
</protein>